<evidence type="ECO:0000313" key="3">
    <source>
        <dbReference type="Proteomes" id="UP000061468"/>
    </source>
</evidence>
<keyword evidence="1" id="KW-0812">Transmembrane</keyword>
<evidence type="ECO:0000313" key="2">
    <source>
        <dbReference type="EMBL" id="AMJ79842.1"/>
    </source>
</evidence>
<keyword evidence="1" id="KW-1133">Transmembrane helix</keyword>
<dbReference type="OMA" id="HFFMLDA"/>
<dbReference type="RefSeq" id="WP_015068102.1">
    <property type="nucleotide sequence ID" value="NZ_CAKMLI010000060.1"/>
</dbReference>
<name>A0AAC8XMA8_9ALTE</name>
<dbReference type="Proteomes" id="UP000061468">
    <property type="component" value="Chromosome"/>
</dbReference>
<protein>
    <recommendedName>
        <fullName evidence="4">YgjV family protein</fullName>
    </recommendedName>
</protein>
<feature type="transmembrane region" description="Helical" evidence="1">
    <location>
        <begin position="96"/>
        <end position="115"/>
    </location>
</feature>
<dbReference type="EMBL" id="CP013928">
    <property type="protein sequence ID" value="AMJ79842.1"/>
    <property type="molecule type" value="Genomic_DNA"/>
</dbReference>
<dbReference type="InterPro" id="IPR019629">
    <property type="entry name" value="Uncharacterised_HI1736/YgjV"/>
</dbReference>
<feature type="transmembrane region" description="Helical" evidence="1">
    <location>
        <begin position="124"/>
        <end position="147"/>
    </location>
</feature>
<feature type="transmembrane region" description="Helical" evidence="1">
    <location>
        <begin position="28"/>
        <end position="60"/>
    </location>
</feature>
<feature type="transmembrane region" description="Helical" evidence="1">
    <location>
        <begin position="72"/>
        <end position="90"/>
    </location>
</feature>
<sequence>MNIVAEAFGAIAVVLNFIGYRQSHVDKYLLISAFALAALSAHFFMLDAMAAGVGTLLASVRNFIAIKHRSNTILFAFVAVNIGFLAYEWFVLEHGWIIFIAYASSLIFTVGSLVIRNTHTIRKVFLVAETLGLVYAISVGSIFGTVFNVSNLISILSKLRKPNT</sequence>
<evidence type="ECO:0000256" key="1">
    <source>
        <dbReference type="SAM" id="Phobius"/>
    </source>
</evidence>
<evidence type="ECO:0008006" key="4">
    <source>
        <dbReference type="Google" id="ProtNLM"/>
    </source>
</evidence>
<reference evidence="2 3" key="1">
    <citation type="submission" date="2015-12" db="EMBL/GenBank/DDBJ databases">
        <title>Intraspecies pangenome expansion in the marine bacterium Alteromonas.</title>
        <authorList>
            <person name="Lopez-Perez M."/>
            <person name="Rodriguez-Valera F."/>
        </authorList>
    </citation>
    <scope>NUCLEOTIDE SEQUENCE [LARGE SCALE GENOMIC DNA]</scope>
    <source>
        <strain evidence="2 3">UM8</strain>
    </source>
</reference>
<dbReference type="Pfam" id="PF10688">
    <property type="entry name" value="Imp-YgjV"/>
    <property type="match status" value="1"/>
</dbReference>
<accession>A0AAC8XMA8</accession>
<proteinExistence type="predicted"/>
<gene>
    <name evidence="2" type="ORF">AV942_16875</name>
</gene>
<keyword evidence="1" id="KW-0472">Membrane</keyword>
<dbReference type="AlphaFoldDB" id="A0AAC8XMA8"/>
<organism evidence="2 3">
    <name type="scientific">Alteromonas mediterranea</name>
    <dbReference type="NCBI Taxonomy" id="314275"/>
    <lineage>
        <taxon>Bacteria</taxon>
        <taxon>Pseudomonadati</taxon>
        <taxon>Pseudomonadota</taxon>
        <taxon>Gammaproteobacteria</taxon>
        <taxon>Alteromonadales</taxon>
        <taxon>Alteromonadaceae</taxon>
        <taxon>Alteromonas/Salinimonas group</taxon>
        <taxon>Alteromonas</taxon>
    </lineage>
</organism>